<dbReference type="InterPro" id="IPR046373">
    <property type="entry name" value="Acyl-CoA_Oxase/DH_mid-dom_sf"/>
</dbReference>
<evidence type="ECO:0000256" key="2">
    <source>
        <dbReference type="ARBA" id="ARBA00009347"/>
    </source>
</evidence>
<reference evidence="11 12" key="1">
    <citation type="submission" date="2020-04" db="EMBL/GenBank/DDBJ databases">
        <authorList>
            <person name="Yoon J."/>
        </authorList>
    </citation>
    <scope>NUCLEOTIDE SEQUENCE [LARGE SCALE GENOMIC DNA]</scope>
    <source>
        <strain evidence="11 12">KMU-115</strain>
    </source>
</reference>
<comment type="caution">
    <text evidence="11">The sequence shown here is derived from an EMBL/GenBank/DDBJ whole genome shotgun (WGS) entry which is preliminary data.</text>
</comment>
<evidence type="ECO:0000256" key="7">
    <source>
        <dbReference type="RuleBase" id="RU362125"/>
    </source>
</evidence>
<evidence type="ECO:0000313" key="12">
    <source>
        <dbReference type="Proteomes" id="UP000526408"/>
    </source>
</evidence>
<organism evidence="11 12">
    <name type="scientific">Roseicyclus persicicus</name>
    <dbReference type="NCBI Taxonomy" id="2650661"/>
    <lineage>
        <taxon>Bacteria</taxon>
        <taxon>Pseudomonadati</taxon>
        <taxon>Pseudomonadota</taxon>
        <taxon>Alphaproteobacteria</taxon>
        <taxon>Rhodobacterales</taxon>
        <taxon>Roseobacteraceae</taxon>
        <taxon>Roseicyclus</taxon>
    </lineage>
</organism>
<keyword evidence="12" id="KW-1185">Reference proteome</keyword>
<proteinExistence type="inferred from homology"/>
<evidence type="ECO:0000259" key="8">
    <source>
        <dbReference type="Pfam" id="PF00441"/>
    </source>
</evidence>
<dbReference type="Gene3D" id="1.20.140.10">
    <property type="entry name" value="Butyryl-CoA Dehydrogenase, subunit A, domain 3"/>
    <property type="match status" value="1"/>
</dbReference>
<dbReference type="InterPro" id="IPR050741">
    <property type="entry name" value="Acyl-CoA_dehydrogenase"/>
</dbReference>
<dbReference type="FunFam" id="2.40.110.10:FF:000002">
    <property type="entry name" value="Acyl-CoA dehydrogenase fadE12"/>
    <property type="match status" value="1"/>
</dbReference>
<sequence>MDLGLSDKVRPLVEEVRRMVREDIAPLDAEFHAEVGRHPSGDRFAMTDRQVQILKDLKARAQAQGLWNFWLTDSDKGFGLSTVEYAYLAEEMGAVTIAPEVFNCNAPDTGNMEVLERYGTPAQKARWLPGLMAGETRSAYLMTEPGVASSDATQISLKCERQGEHYVLNGEKYWATGAGDPRCVLYIVMACTDPAGAKHARHTMLLVPADTPGIEKLRPMQVFGHDDAPHGHMHIRFTDVRVPVDAVVLGEGRGFEVAQGRLGPGRIHHCMRAIGRAEYALELMCKRALSREAFGKPLAELGANYDIIANARIEIEMTRLLCLKAAWMMDHAGVRAAQPWISKIKVQAPLMALKVVDEAMQMHGATGLSQDTPLAALYADLRTLRLADGPDAVHRRQVARAELRKYSNAAR</sequence>
<feature type="domain" description="Acyl-CoA dehydrogenase/oxidase C-terminal" evidence="8">
    <location>
        <begin position="252"/>
        <end position="401"/>
    </location>
</feature>
<evidence type="ECO:0000259" key="9">
    <source>
        <dbReference type="Pfam" id="PF02770"/>
    </source>
</evidence>
<dbReference type="Proteomes" id="UP000526408">
    <property type="component" value="Unassembled WGS sequence"/>
</dbReference>
<evidence type="ECO:0000256" key="5">
    <source>
        <dbReference type="ARBA" id="ARBA00022827"/>
    </source>
</evidence>
<dbReference type="GO" id="GO:0050660">
    <property type="term" value="F:flavin adenine dinucleotide binding"/>
    <property type="evidence" value="ECO:0007669"/>
    <property type="project" value="InterPro"/>
</dbReference>
<dbReference type="Pfam" id="PF02771">
    <property type="entry name" value="Acyl-CoA_dh_N"/>
    <property type="match status" value="1"/>
</dbReference>
<comment type="subunit">
    <text evidence="3">Homodimer.</text>
</comment>
<dbReference type="EMBL" id="JAAZQQ010000001">
    <property type="protein sequence ID" value="NKX43810.1"/>
    <property type="molecule type" value="Genomic_DNA"/>
</dbReference>
<dbReference type="Pfam" id="PF02770">
    <property type="entry name" value="Acyl-CoA_dh_M"/>
    <property type="match status" value="1"/>
</dbReference>
<feature type="domain" description="Acyl-CoA dehydrogenase/oxidase N-terminal" evidence="10">
    <location>
        <begin position="10"/>
        <end position="135"/>
    </location>
</feature>
<feature type="domain" description="Acyl-CoA oxidase/dehydrogenase middle" evidence="9">
    <location>
        <begin position="139"/>
        <end position="235"/>
    </location>
</feature>
<dbReference type="SUPFAM" id="SSF47203">
    <property type="entry name" value="Acyl-CoA dehydrogenase C-terminal domain-like"/>
    <property type="match status" value="1"/>
</dbReference>
<dbReference type="InterPro" id="IPR009075">
    <property type="entry name" value="AcylCo_DH/oxidase_C"/>
</dbReference>
<dbReference type="PANTHER" id="PTHR48083:SF13">
    <property type="entry name" value="ACYL-COA DEHYDROGENASE FAMILY MEMBER 11"/>
    <property type="match status" value="1"/>
</dbReference>
<protein>
    <submittedName>
        <fullName evidence="11">Acyl-CoA dehydrogenase</fullName>
    </submittedName>
</protein>
<keyword evidence="6 7" id="KW-0560">Oxidoreductase</keyword>
<dbReference type="Gene3D" id="2.40.110.10">
    <property type="entry name" value="Butyryl-CoA Dehydrogenase, subunit A, domain 2"/>
    <property type="match status" value="1"/>
</dbReference>
<comment type="cofactor">
    <cofactor evidence="1 7">
        <name>FAD</name>
        <dbReference type="ChEBI" id="CHEBI:57692"/>
    </cofactor>
</comment>
<dbReference type="InterPro" id="IPR013786">
    <property type="entry name" value="AcylCoA_DH/ox_N"/>
</dbReference>
<accession>A0A7X6JY77</accession>
<evidence type="ECO:0000256" key="3">
    <source>
        <dbReference type="ARBA" id="ARBA00011738"/>
    </source>
</evidence>
<evidence type="ECO:0000259" key="10">
    <source>
        <dbReference type="Pfam" id="PF02771"/>
    </source>
</evidence>
<evidence type="ECO:0000313" key="11">
    <source>
        <dbReference type="EMBL" id="NKX43810.1"/>
    </source>
</evidence>
<dbReference type="InterPro" id="IPR036250">
    <property type="entry name" value="AcylCo_DH-like_C"/>
</dbReference>
<evidence type="ECO:0000256" key="6">
    <source>
        <dbReference type="ARBA" id="ARBA00023002"/>
    </source>
</evidence>
<dbReference type="InterPro" id="IPR006091">
    <property type="entry name" value="Acyl-CoA_Oxase/DH_mid-dom"/>
</dbReference>
<dbReference type="GO" id="GO:0005737">
    <property type="term" value="C:cytoplasm"/>
    <property type="evidence" value="ECO:0007669"/>
    <property type="project" value="TreeGrafter"/>
</dbReference>
<evidence type="ECO:0000256" key="4">
    <source>
        <dbReference type="ARBA" id="ARBA00022630"/>
    </source>
</evidence>
<gene>
    <name evidence="11" type="ORF">HCU73_04335</name>
</gene>
<dbReference type="GO" id="GO:0033539">
    <property type="term" value="P:fatty acid beta-oxidation using acyl-CoA dehydrogenase"/>
    <property type="evidence" value="ECO:0007669"/>
    <property type="project" value="TreeGrafter"/>
</dbReference>
<dbReference type="SUPFAM" id="SSF56645">
    <property type="entry name" value="Acyl-CoA dehydrogenase NM domain-like"/>
    <property type="match status" value="1"/>
</dbReference>
<comment type="similarity">
    <text evidence="2 7">Belongs to the acyl-CoA dehydrogenase family.</text>
</comment>
<dbReference type="InterPro" id="IPR037069">
    <property type="entry name" value="AcylCoA_DH/ox_N_sf"/>
</dbReference>
<dbReference type="Gene3D" id="1.10.540.10">
    <property type="entry name" value="Acyl-CoA dehydrogenase/oxidase, N-terminal domain"/>
    <property type="match status" value="1"/>
</dbReference>
<dbReference type="RefSeq" id="WP_168622153.1">
    <property type="nucleotide sequence ID" value="NZ_JAAZQQ010000001.1"/>
</dbReference>
<evidence type="ECO:0000256" key="1">
    <source>
        <dbReference type="ARBA" id="ARBA00001974"/>
    </source>
</evidence>
<dbReference type="InterPro" id="IPR009100">
    <property type="entry name" value="AcylCoA_DH/oxidase_NM_dom_sf"/>
</dbReference>
<name>A0A7X6JY77_9RHOB</name>
<dbReference type="AlphaFoldDB" id="A0A7X6JY77"/>
<dbReference type="GO" id="GO:0003995">
    <property type="term" value="F:acyl-CoA dehydrogenase activity"/>
    <property type="evidence" value="ECO:0007669"/>
    <property type="project" value="TreeGrafter"/>
</dbReference>
<keyword evidence="5 7" id="KW-0274">FAD</keyword>
<keyword evidence="4 7" id="KW-0285">Flavoprotein</keyword>
<dbReference type="Pfam" id="PF00441">
    <property type="entry name" value="Acyl-CoA_dh_1"/>
    <property type="match status" value="1"/>
</dbReference>
<dbReference type="PANTHER" id="PTHR48083">
    <property type="entry name" value="MEDIUM-CHAIN SPECIFIC ACYL-COA DEHYDROGENASE, MITOCHONDRIAL-RELATED"/>
    <property type="match status" value="1"/>
</dbReference>